<keyword evidence="1" id="KW-0479">Metal-binding</keyword>
<dbReference type="AlphaFoldDB" id="A0A1F6WPC4"/>
<evidence type="ECO:0000256" key="1">
    <source>
        <dbReference type="ARBA" id="ARBA00022723"/>
    </source>
</evidence>
<organism evidence="4 5">
    <name type="scientific">Candidatus Nomurabacteria bacterium RIFCSPLOWO2_01_FULL_36_10b</name>
    <dbReference type="NCBI Taxonomy" id="1801766"/>
    <lineage>
        <taxon>Bacteria</taxon>
        <taxon>Candidatus Nomuraibacteriota</taxon>
    </lineage>
</organism>
<evidence type="ECO:0000313" key="5">
    <source>
        <dbReference type="Proteomes" id="UP000179448"/>
    </source>
</evidence>
<reference evidence="4 5" key="1">
    <citation type="journal article" date="2016" name="Nat. Commun.">
        <title>Thousands of microbial genomes shed light on interconnected biogeochemical processes in an aquifer system.</title>
        <authorList>
            <person name="Anantharaman K."/>
            <person name="Brown C.T."/>
            <person name="Hug L.A."/>
            <person name="Sharon I."/>
            <person name="Castelle C.J."/>
            <person name="Probst A.J."/>
            <person name="Thomas B.C."/>
            <person name="Singh A."/>
            <person name="Wilkins M.J."/>
            <person name="Karaoz U."/>
            <person name="Brodie E.L."/>
            <person name="Williams K.H."/>
            <person name="Hubbard S.S."/>
            <person name="Banfield J.F."/>
        </authorList>
    </citation>
    <scope>NUCLEOTIDE SEQUENCE [LARGE SCALE GENOMIC DNA]</scope>
</reference>
<keyword evidence="2" id="KW-0812">Transmembrane</keyword>
<keyword evidence="2" id="KW-0472">Membrane</keyword>
<dbReference type="EMBL" id="MFUQ01000013">
    <property type="protein sequence ID" value="OGI83738.1"/>
    <property type="molecule type" value="Genomic_DNA"/>
</dbReference>
<dbReference type="PROSITE" id="PS00079">
    <property type="entry name" value="MULTICOPPER_OXIDASE1"/>
    <property type="match status" value="1"/>
</dbReference>
<evidence type="ECO:0000259" key="3">
    <source>
        <dbReference type="Pfam" id="PF13473"/>
    </source>
</evidence>
<proteinExistence type="predicted"/>
<accession>A0A1F6WPC4</accession>
<keyword evidence="2" id="KW-1133">Transmembrane helix</keyword>
<dbReference type="Gene3D" id="2.60.40.420">
    <property type="entry name" value="Cupredoxins - blue copper proteins"/>
    <property type="match status" value="1"/>
</dbReference>
<evidence type="ECO:0000256" key="2">
    <source>
        <dbReference type="SAM" id="Phobius"/>
    </source>
</evidence>
<dbReference type="SUPFAM" id="SSF49503">
    <property type="entry name" value="Cupredoxins"/>
    <property type="match status" value="1"/>
</dbReference>
<dbReference type="Proteomes" id="UP000179448">
    <property type="component" value="Unassembled WGS sequence"/>
</dbReference>
<gene>
    <name evidence="4" type="ORF">A2997_02125</name>
</gene>
<sequence>MKIFLTIIGIVIIVIVIIFLVKSPSQRPADITLPTPVVSDANTTIPTTSASSTADQALLSSPKTVTFNVTGKSLSFLPDEIRVKKGDHVKINFTSMDSTHDFVIDEFSIRTDRLQAGVSDTVEFIADKTGIFEYYCSFGEHKAMGMTGTLIVE</sequence>
<dbReference type="STRING" id="1801766.A2997_02125"/>
<dbReference type="InterPro" id="IPR033138">
    <property type="entry name" value="Cu_oxidase_CS"/>
</dbReference>
<feature type="transmembrane region" description="Helical" evidence="2">
    <location>
        <begin position="6"/>
        <end position="21"/>
    </location>
</feature>
<feature type="domain" description="EfeO-type cupredoxin-like" evidence="3">
    <location>
        <begin position="56"/>
        <end position="152"/>
    </location>
</feature>
<dbReference type="InterPro" id="IPR028096">
    <property type="entry name" value="EfeO_Cupredoxin"/>
</dbReference>
<comment type="caution">
    <text evidence="4">The sequence shown here is derived from an EMBL/GenBank/DDBJ whole genome shotgun (WGS) entry which is preliminary data.</text>
</comment>
<protein>
    <recommendedName>
        <fullName evidence="3">EfeO-type cupredoxin-like domain-containing protein</fullName>
    </recommendedName>
</protein>
<name>A0A1F6WPC4_9BACT</name>
<dbReference type="GO" id="GO:0046872">
    <property type="term" value="F:metal ion binding"/>
    <property type="evidence" value="ECO:0007669"/>
    <property type="project" value="UniProtKB-KW"/>
</dbReference>
<dbReference type="Pfam" id="PF13473">
    <property type="entry name" value="Cupredoxin_1"/>
    <property type="match status" value="1"/>
</dbReference>
<dbReference type="InterPro" id="IPR008972">
    <property type="entry name" value="Cupredoxin"/>
</dbReference>
<evidence type="ECO:0000313" key="4">
    <source>
        <dbReference type="EMBL" id="OGI83738.1"/>
    </source>
</evidence>